<dbReference type="Gene3D" id="3.40.190.10">
    <property type="entry name" value="Periplasmic binding protein-like II"/>
    <property type="match status" value="1"/>
</dbReference>
<dbReference type="RefSeq" id="WP_345245513.1">
    <property type="nucleotide sequence ID" value="NZ_BAABFO010000001.1"/>
</dbReference>
<dbReference type="PIRSF" id="PIRSF017082">
    <property type="entry name" value="YflP"/>
    <property type="match status" value="1"/>
</dbReference>
<organism evidence="3 4">
    <name type="scientific">Pigmentiphaga soli</name>
    <dbReference type="NCBI Taxonomy" id="1007095"/>
    <lineage>
        <taxon>Bacteria</taxon>
        <taxon>Pseudomonadati</taxon>
        <taxon>Pseudomonadota</taxon>
        <taxon>Betaproteobacteria</taxon>
        <taxon>Burkholderiales</taxon>
        <taxon>Alcaligenaceae</taxon>
        <taxon>Pigmentiphaga</taxon>
    </lineage>
</organism>
<dbReference type="SUPFAM" id="SSF53850">
    <property type="entry name" value="Periplasmic binding protein-like II"/>
    <property type="match status" value="1"/>
</dbReference>
<dbReference type="CDD" id="cd07012">
    <property type="entry name" value="PBP2_Bug_TTT"/>
    <property type="match status" value="1"/>
</dbReference>
<comment type="caution">
    <text evidence="3">The sequence shown here is derived from an EMBL/GenBank/DDBJ whole genome shotgun (WGS) entry which is preliminary data.</text>
</comment>
<dbReference type="Pfam" id="PF03401">
    <property type="entry name" value="TctC"/>
    <property type="match status" value="1"/>
</dbReference>
<feature type="chain" id="PRO_5046147101" evidence="2">
    <location>
        <begin position="18"/>
        <end position="323"/>
    </location>
</feature>
<dbReference type="InterPro" id="IPR042100">
    <property type="entry name" value="Bug_dom1"/>
</dbReference>
<dbReference type="EMBL" id="BAABFO010000001">
    <property type="protein sequence ID" value="GAA4322512.1"/>
    <property type="molecule type" value="Genomic_DNA"/>
</dbReference>
<sequence>MKRRTFMTAMAAMGAQAAAFESRAAGFPERPITLIVPYAAGGNGDYTARAFGESLARVLKQPIVVENRAGGGGAIGASYVANAKADGYTLIVAAKGVFSITPNIVKVNYTIDDFMPVSFVSETPMVLEVRKNSPIKSLADLVAKAKEKPGALSAGIGAIGSDNHVAQLQFELATGTSFNSVAYKGAAPMLLDLLGGQIDVGVDQLTTSKSHIEAGELRPLAVLGLHPEPSLPSVPTIASIGAQPFDATTYIGVLAPRGTPGPAVAVLKKAMRQALQDPGLNERFAKSGGAVYVGEDGQFEKLVQAESDFIQRMIAQGKVKKEG</sequence>
<dbReference type="InterPro" id="IPR005064">
    <property type="entry name" value="BUG"/>
</dbReference>
<dbReference type="PANTHER" id="PTHR42928:SF5">
    <property type="entry name" value="BLR1237 PROTEIN"/>
    <property type="match status" value="1"/>
</dbReference>
<name>A0ABP8GEK0_9BURK</name>
<protein>
    <submittedName>
        <fullName evidence="3">Tripartite tricarboxylate transporter substrate binding protein</fullName>
    </submittedName>
</protein>
<dbReference type="PANTHER" id="PTHR42928">
    <property type="entry name" value="TRICARBOXYLATE-BINDING PROTEIN"/>
    <property type="match status" value="1"/>
</dbReference>
<proteinExistence type="inferred from homology"/>
<gene>
    <name evidence="3" type="ORF">GCM10023144_02540</name>
</gene>
<keyword evidence="2" id="KW-0732">Signal</keyword>
<evidence type="ECO:0000313" key="3">
    <source>
        <dbReference type="EMBL" id="GAA4322512.1"/>
    </source>
</evidence>
<dbReference type="Gene3D" id="3.40.190.150">
    <property type="entry name" value="Bordetella uptake gene, domain 1"/>
    <property type="match status" value="1"/>
</dbReference>
<keyword evidence="4" id="KW-1185">Reference proteome</keyword>
<comment type="similarity">
    <text evidence="1">Belongs to the UPF0065 (bug) family.</text>
</comment>
<dbReference type="Proteomes" id="UP001501671">
    <property type="component" value="Unassembled WGS sequence"/>
</dbReference>
<feature type="signal peptide" evidence="2">
    <location>
        <begin position="1"/>
        <end position="17"/>
    </location>
</feature>
<accession>A0ABP8GEK0</accession>
<evidence type="ECO:0000313" key="4">
    <source>
        <dbReference type="Proteomes" id="UP001501671"/>
    </source>
</evidence>
<evidence type="ECO:0000256" key="1">
    <source>
        <dbReference type="ARBA" id="ARBA00006987"/>
    </source>
</evidence>
<evidence type="ECO:0000256" key="2">
    <source>
        <dbReference type="SAM" id="SignalP"/>
    </source>
</evidence>
<reference evidence="4" key="1">
    <citation type="journal article" date="2019" name="Int. J. Syst. Evol. Microbiol.">
        <title>The Global Catalogue of Microorganisms (GCM) 10K type strain sequencing project: providing services to taxonomists for standard genome sequencing and annotation.</title>
        <authorList>
            <consortium name="The Broad Institute Genomics Platform"/>
            <consortium name="The Broad Institute Genome Sequencing Center for Infectious Disease"/>
            <person name="Wu L."/>
            <person name="Ma J."/>
        </authorList>
    </citation>
    <scope>NUCLEOTIDE SEQUENCE [LARGE SCALE GENOMIC DNA]</scope>
    <source>
        <strain evidence="4">JCM 17666</strain>
    </source>
</reference>